<protein>
    <recommendedName>
        <fullName evidence="4">Lipoprotein</fullName>
    </recommendedName>
</protein>
<organism evidence="2 3">
    <name type="scientific">Candidatus Faeciplasma gallinarum</name>
    <dbReference type="NCBI Taxonomy" id="2840799"/>
    <lineage>
        <taxon>Bacteria</taxon>
        <taxon>Bacillati</taxon>
        <taxon>Bacillota</taxon>
        <taxon>Clostridia</taxon>
        <taxon>Eubacteriales</taxon>
        <taxon>Oscillospiraceae</taxon>
        <taxon>Oscillospiraceae incertae sedis</taxon>
        <taxon>Candidatus Faeciplasma</taxon>
    </lineage>
</organism>
<dbReference type="AlphaFoldDB" id="A0A9D1EPH5"/>
<sequence length="225" mass="24757">MSKMTHITNSKTIISKRIVCAMLAAVMLICAFALTGCQEEISDGTDDTVSSDGASDSGIVGLDGYYLRTASEVQDGDVTVERNYIICLDEELTQAVGTMYAQYSETGELKHYEAVVGIVAIEKLLTYSTGNNGGYFTCVNYNNDNVVESSEWINTVTDPDTGVTTVYEGTLTYYESGVDHEFHEEQYVVEGDDRYLSCVTEREYDENGALASENITNYDEDGNEI</sequence>
<evidence type="ECO:0000256" key="1">
    <source>
        <dbReference type="SAM" id="SignalP"/>
    </source>
</evidence>
<evidence type="ECO:0008006" key="4">
    <source>
        <dbReference type="Google" id="ProtNLM"/>
    </source>
</evidence>
<evidence type="ECO:0000313" key="3">
    <source>
        <dbReference type="Proteomes" id="UP000823982"/>
    </source>
</evidence>
<proteinExistence type="predicted"/>
<evidence type="ECO:0000313" key="2">
    <source>
        <dbReference type="EMBL" id="HIS25115.1"/>
    </source>
</evidence>
<accession>A0A9D1EPH5</accession>
<comment type="caution">
    <text evidence="2">The sequence shown here is derived from an EMBL/GenBank/DDBJ whole genome shotgun (WGS) entry which is preliminary data.</text>
</comment>
<gene>
    <name evidence="2" type="ORF">IAD01_06915</name>
</gene>
<reference evidence="2" key="1">
    <citation type="submission" date="2020-10" db="EMBL/GenBank/DDBJ databases">
        <authorList>
            <person name="Gilroy R."/>
        </authorList>
    </citation>
    <scope>NUCLEOTIDE SEQUENCE</scope>
    <source>
        <strain evidence="2">CHK157-1446</strain>
    </source>
</reference>
<feature type="signal peptide" evidence="1">
    <location>
        <begin position="1"/>
        <end position="35"/>
    </location>
</feature>
<name>A0A9D1EPH5_9FIRM</name>
<reference evidence="2" key="2">
    <citation type="journal article" date="2021" name="PeerJ">
        <title>Extensive microbial diversity within the chicken gut microbiome revealed by metagenomics and culture.</title>
        <authorList>
            <person name="Gilroy R."/>
            <person name="Ravi A."/>
            <person name="Getino M."/>
            <person name="Pursley I."/>
            <person name="Horton D.L."/>
            <person name="Alikhan N.F."/>
            <person name="Baker D."/>
            <person name="Gharbi K."/>
            <person name="Hall N."/>
            <person name="Watson M."/>
            <person name="Adriaenssens E.M."/>
            <person name="Foster-Nyarko E."/>
            <person name="Jarju S."/>
            <person name="Secka A."/>
            <person name="Antonio M."/>
            <person name="Oren A."/>
            <person name="Chaudhuri R.R."/>
            <person name="La Ragione R."/>
            <person name="Hildebrand F."/>
            <person name="Pallen M.J."/>
        </authorList>
    </citation>
    <scope>NUCLEOTIDE SEQUENCE</scope>
    <source>
        <strain evidence="2">CHK157-1446</strain>
    </source>
</reference>
<feature type="chain" id="PRO_5039073699" description="Lipoprotein" evidence="1">
    <location>
        <begin position="36"/>
        <end position="225"/>
    </location>
</feature>
<dbReference type="Proteomes" id="UP000823982">
    <property type="component" value="Unassembled WGS sequence"/>
</dbReference>
<dbReference type="EMBL" id="DVIR01000062">
    <property type="protein sequence ID" value="HIS25115.1"/>
    <property type="molecule type" value="Genomic_DNA"/>
</dbReference>
<keyword evidence="1" id="KW-0732">Signal</keyword>